<sequence length="302" mass="29779">MAALTVSARTRAWVSLGLGAAVLVGTAATVGAGPFVHGVRSLTPAAVVAALALTALATAAAAWRWRALAARVGVPLTRRRAVAEYYRSQFLNSVLPGGVVGDVDRAWRHATAASDTAAAARAVVGERTAGQLVQLCVVAVALLALGAGSALAAAAWPALATAGLVAAAAIAVAASRAGRRMLRRELAALRTVFAKPGTGVTVVVASVVVLGAHSATFVIAALLVGAHAPLPELIALALLALTAGSLPINLGGWGPREASASLFAAATGLGAATGVAAGAAFGVLALIAVLPGAVFVLMRRRA</sequence>
<evidence type="ECO:0000256" key="4">
    <source>
        <dbReference type="ARBA" id="ARBA00022989"/>
    </source>
</evidence>
<dbReference type="GO" id="GO:0005886">
    <property type="term" value="C:plasma membrane"/>
    <property type="evidence" value="ECO:0007669"/>
    <property type="project" value="UniProtKB-SubCell"/>
</dbReference>
<evidence type="ECO:0000256" key="5">
    <source>
        <dbReference type="ARBA" id="ARBA00023136"/>
    </source>
</evidence>
<feature type="transmembrane region" description="Helical" evidence="6">
    <location>
        <begin position="158"/>
        <end position="178"/>
    </location>
</feature>
<feature type="transmembrane region" description="Helical" evidence="6">
    <location>
        <begin position="199"/>
        <end position="224"/>
    </location>
</feature>
<reference evidence="7 8" key="1">
    <citation type="submission" date="2018-09" db="EMBL/GenBank/DDBJ databases">
        <title>Genome sequencing of strain 2DFW10M-5.</title>
        <authorList>
            <person name="Heo J."/>
            <person name="Kim S.-J."/>
            <person name="Kwon S.-W."/>
        </authorList>
    </citation>
    <scope>NUCLEOTIDE SEQUENCE [LARGE SCALE GENOMIC DNA]</scope>
    <source>
        <strain evidence="7 8">2DFW10M-5</strain>
    </source>
</reference>
<dbReference type="Pfam" id="PF03706">
    <property type="entry name" value="LPG_synthase_TM"/>
    <property type="match status" value="1"/>
</dbReference>
<dbReference type="Proteomes" id="UP000275069">
    <property type="component" value="Chromosome"/>
</dbReference>
<dbReference type="RefSeq" id="WP_120787845.1">
    <property type="nucleotide sequence ID" value="NZ_CP032624.1"/>
</dbReference>
<gene>
    <name evidence="7" type="ORF">D7I44_01365</name>
</gene>
<dbReference type="AlphaFoldDB" id="A0A387BV78"/>
<dbReference type="InterPro" id="IPR022791">
    <property type="entry name" value="L-PG_synthase/AglD"/>
</dbReference>
<proteinExistence type="predicted"/>
<dbReference type="KEGG" id="gry:D7I44_01365"/>
<feature type="transmembrane region" description="Helical" evidence="6">
    <location>
        <begin position="262"/>
        <end position="290"/>
    </location>
</feature>
<dbReference type="EMBL" id="CP032624">
    <property type="protein sequence ID" value="AYG02311.1"/>
    <property type="molecule type" value="Genomic_DNA"/>
</dbReference>
<organism evidence="7 8">
    <name type="scientific">Gryllotalpicola protaetiae</name>
    <dbReference type="NCBI Taxonomy" id="2419771"/>
    <lineage>
        <taxon>Bacteria</taxon>
        <taxon>Bacillati</taxon>
        <taxon>Actinomycetota</taxon>
        <taxon>Actinomycetes</taxon>
        <taxon>Micrococcales</taxon>
        <taxon>Microbacteriaceae</taxon>
        <taxon>Gryllotalpicola</taxon>
    </lineage>
</organism>
<name>A0A387BV78_9MICO</name>
<evidence type="ECO:0000256" key="3">
    <source>
        <dbReference type="ARBA" id="ARBA00022692"/>
    </source>
</evidence>
<keyword evidence="2" id="KW-1003">Cell membrane</keyword>
<dbReference type="OrthoDB" id="4803763at2"/>
<evidence type="ECO:0000313" key="8">
    <source>
        <dbReference type="Proteomes" id="UP000275069"/>
    </source>
</evidence>
<keyword evidence="4 6" id="KW-1133">Transmembrane helix</keyword>
<dbReference type="PANTHER" id="PTHR40277">
    <property type="entry name" value="BLL5419 PROTEIN"/>
    <property type="match status" value="1"/>
</dbReference>
<dbReference type="PANTHER" id="PTHR40277:SF1">
    <property type="entry name" value="BLL5419 PROTEIN"/>
    <property type="match status" value="1"/>
</dbReference>
<evidence type="ECO:0000256" key="6">
    <source>
        <dbReference type="SAM" id="Phobius"/>
    </source>
</evidence>
<keyword evidence="8" id="KW-1185">Reference proteome</keyword>
<feature type="transmembrane region" description="Helical" evidence="6">
    <location>
        <begin position="42"/>
        <end position="63"/>
    </location>
</feature>
<accession>A0A387BV78</accession>
<keyword evidence="5 6" id="KW-0472">Membrane</keyword>
<comment type="subcellular location">
    <subcellularLocation>
        <location evidence="1">Cell membrane</location>
        <topology evidence="1">Multi-pass membrane protein</topology>
    </subcellularLocation>
</comment>
<evidence type="ECO:0000256" key="2">
    <source>
        <dbReference type="ARBA" id="ARBA00022475"/>
    </source>
</evidence>
<protein>
    <submittedName>
        <fullName evidence="7">UPF0104 family protein</fullName>
    </submittedName>
</protein>
<evidence type="ECO:0000256" key="1">
    <source>
        <dbReference type="ARBA" id="ARBA00004651"/>
    </source>
</evidence>
<feature type="transmembrane region" description="Helical" evidence="6">
    <location>
        <begin position="132"/>
        <end position="152"/>
    </location>
</feature>
<keyword evidence="3 6" id="KW-0812">Transmembrane</keyword>
<evidence type="ECO:0000313" key="7">
    <source>
        <dbReference type="EMBL" id="AYG02311.1"/>
    </source>
</evidence>